<evidence type="ECO:0000256" key="12">
    <source>
        <dbReference type="ARBA" id="ARBA00048679"/>
    </source>
</evidence>
<dbReference type="Pfam" id="PF11883">
    <property type="entry name" value="DUF3403"/>
    <property type="match status" value="1"/>
</dbReference>
<evidence type="ECO:0000256" key="1">
    <source>
        <dbReference type="ARBA" id="ARBA00004906"/>
    </source>
</evidence>
<evidence type="ECO:0000256" key="4">
    <source>
        <dbReference type="ARBA" id="ARBA00022679"/>
    </source>
</evidence>
<dbReference type="PANTHER" id="PTHR27002">
    <property type="entry name" value="RECEPTOR-LIKE SERINE/THREONINE-PROTEIN KINASE SD1-8"/>
    <property type="match status" value="1"/>
</dbReference>
<dbReference type="InterPro" id="IPR000210">
    <property type="entry name" value="BTB/POZ_dom"/>
</dbReference>
<evidence type="ECO:0000256" key="7">
    <source>
        <dbReference type="ARBA" id="ARBA00022777"/>
    </source>
</evidence>
<evidence type="ECO:0000259" key="13">
    <source>
        <dbReference type="PROSITE" id="PS50011"/>
    </source>
</evidence>
<keyword evidence="3" id="KW-0723">Serine/threonine-protein kinase</keyword>
<dbReference type="AlphaFoldDB" id="A0A4S4ERW2"/>
<comment type="caution">
    <text evidence="14">The sequence shown here is derived from an EMBL/GenBank/DDBJ whole genome shotgun (WGS) entry which is preliminary data.</text>
</comment>
<evidence type="ECO:0000256" key="9">
    <source>
        <dbReference type="ARBA" id="ARBA00023157"/>
    </source>
</evidence>
<evidence type="ECO:0000313" key="14">
    <source>
        <dbReference type="EMBL" id="THG19583.1"/>
    </source>
</evidence>
<accession>A0A4S4ERW2</accession>
<dbReference type="GO" id="GO:0005886">
    <property type="term" value="C:plasma membrane"/>
    <property type="evidence" value="ECO:0007669"/>
    <property type="project" value="TreeGrafter"/>
</dbReference>
<evidence type="ECO:0000256" key="3">
    <source>
        <dbReference type="ARBA" id="ARBA00022527"/>
    </source>
</evidence>
<dbReference type="Pfam" id="PF07714">
    <property type="entry name" value="PK_Tyr_Ser-Thr"/>
    <property type="match status" value="1"/>
</dbReference>
<dbReference type="Proteomes" id="UP000306102">
    <property type="component" value="Unassembled WGS sequence"/>
</dbReference>
<keyword evidence="10" id="KW-0325">Glycoprotein</keyword>
<name>A0A4S4ERW2_CAMSN</name>
<dbReference type="Gene3D" id="3.30.710.10">
    <property type="entry name" value="Potassium Channel Kv1.1, Chain A"/>
    <property type="match status" value="1"/>
</dbReference>
<dbReference type="InterPro" id="IPR011009">
    <property type="entry name" value="Kinase-like_dom_sf"/>
</dbReference>
<keyword evidence="9" id="KW-1015">Disulfide bond</keyword>
<proteinExistence type="predicted"/>
<dbReference type="SUPFAM" id="SSF54695">
    <property type="entry name" value="POZ domain"/>
    <property type="match status" value="1"/>
</dbReference>
<organism evidence="14 15">
    <name type="scientific">Camellia sinensis var. sinensis</name>
    <name type="common">China tea</name>
    <dbReference type="NCBI Taxonomy" id="542762"/>
    <lineage>
        <taxon>Eukaryota</taxon>
        <taxon>Viridiplantae</taxon>
        <taxon>Streptophyta</taxon>
        <taxon>Embryophyta</taxon>
        <taxon>Tracheophyta</taxon>
        <taxon>Spermatophyta</taxon>
        <taxon>Magnoliopsida</taxon>
        <taxon>eudicotyledons</taxon>
        <taxon>Gunneridae</taxon>
        <taxon>Pentapetalae</taxon>
        <taxon>asterids</taxon>
        <taxon>Ericales</taxon>
        <taxon>Theaceae</taxon>
        <taxon>Camellia</taxon>
    </lineage>
</organism>
<dbReference type="InterPro" id="IPR001245">
    <property type="entry name" value="Ser-Thr/Tyr_kinase_cat_dom"/>
</dbReference>
<dbReference type="SUPFAM" id="SSF56112">
    <property type="entry name" value="Protein kinase-like (PK-like)"/>
    <property type="match status" value="1"/>
</dbReference>
<sequence>MLDSDGCKAPPNDTITLPELNYEELESLLEFLYSGTLPKEKVDKHVYSLSVAADKYDIPFLQKFCEHRMLGSLDSSNALDILEISDVCSNHSLKETALNFIVKNMEDVVFSARSGMKLRMGLRVGFDRYLTNRVMDGYISLNHSQRFGSVVMEWWVAVSQQYHLNHVRMGKKDYWHFDGRRDRPYFVRFLDDTIGNGMLWYGDLLILEASQIRRDKLYTTKSNSLEWRKRLDIIMGIARGLLYLHRDSRLRIIHRDLKASNVLLDNEMNPKISDFGIARAFGGDQISEKTRRVIGTYGYMSPEYILRGLFSMKSDVFSFGVLVLEIVSGQRNRKFRHPNHTHNLLGHAWKLWVEGNAIKLVDEKVETSTMLMSEVIKCIQIGLLCVQQRPEDRPTMSSVVSMLDNEGAMLPRPKQPGFYTEGSSDETELASTTGIKCSTNKTTLTILLGR</sequence>
<dbReference type="InterPro" id="IPR021820">
    <property type="entry name" value="S-locus_recpt_kinase_C"/>
</dbReference>
<dbReference type="GO" id="GO:0005524">
    <property type="term" value="F:ATP binding"/>
    <property type="evidence" value="ECO:0007669"/>
    <property type="project" value="UniProtKB-KW"/>
</dbReference>
<dbReference type="PROSITE" id="PS50011">
    <property type="entry name" value="PROTEIN_KINASE_DOM"/>
    <property type="match status" value="1"/>
</dbReference>
<evidence type="ECO:0000256" key="5">
    <source>
        <dbReference type="ARBA" id="ARBA00022729"/>
    </source>
</evidence>
<evidence type="ECO:0000313" key="15">
    <source>
        <dbReference type="Proteomes" id="UP000306102"/>
    </source>
</evidence>
<keyword evidence="15" id="KW-1185">Reference proteome</keyword>
<keyword evidence="6" id="KW-0547">Nucleotide-binding</keyword>
<evidence type="ECO:0000256" key="2">
    <source>
        <dbReference type="ARBA" id="ARBA00012513"/>
    </source>
</evidence>
<comment type="catalytic activity">
    <reaction evidence="11">
        <text>L-threonyl-[protein] + ATP = O-phospho-L-threonyl-[protein] + ADP + H(+)</text>
        <dbReference type="Rhea" id="RHEA:46608"/>
        <dbReference type="Rhea" id="RHEA-COMP:11060"/>
        <dbReference type="Rhea" id="RHEA-COMP:11605"/>
        <dbReference type="ChEBI" id="CHEBI:15378"/>
        <dbReference type="ChEBI" id="CHEBI:30013"/>
        <dbReference type="ChEBI" id="CHEBI:30616"/>
        <dbReference type="ChEBI" id="CHEBI:61977"/>
        <dbReference type="ChEBI" id="CHEBI:456216"/>
        <dbReference type="EC" id="2.7.11.1"/>
    </reaction>
</comment>
<evidence type="ECO:0000256" key="8">
    <source>
        <dbReference type="ARBA" id="ARBA00022840"/>
    </source>
</evidence>
<keyword evidence="4" id="KW-0808">Transferase</keyword>
<evidence type="ECO:0000256" key="6">
    <source>
        <dbReference type="ARBA" id="ARBA00022741"/>
    </source>
</evidence>
<dbReference type="InterPro" id="IPR000719">
    <property type="entry name" value="Prot_kinase_dom"/>
</dbReference>
<dbReference type="InterPro" id="IPR011333">
    <property type="entry name" value="SKP1/BTB/POZ_sf"/>
</dbReference>
<reference evidence="14 15" key="1">
    <citation type="journal article" date="2018" name="Proc. Natl. Acad. Sci. U.S.A.">
        <title>Draft genome sequence of Camellia sinensis var. sinensis provides insights into the evolution of the tea genome and tea quality.</title>
        <authorList>
            <person name="Wei C."/>
            <person name="Yang H."/>
            <person name="Wang S."/>
            <person name="Zhao J."/>
            <person name="Liu C."/>
            <person name="Gao L."/>
            <person name="Xia E."/>
            <person name="Lu Y."/>
            <person name="Tai Y."/>
            <person name="She G."/>
            <person name="Sun J."/>
            <person name="Cao H."/>
            <person name="Tong W."/>
            <person name="Gao Q."/>
            <person name="Li Y."/>
            <person name="Deng W."/>
            <person name="Jiang X."/>
            <person name="Wang W."/>
            <person name="Chen Q."/>
            <person name="Zhang S."/>
            <person name="Li H."/>
            <person name="Wu J."/>
            <person name="Wang P."/>
            <person name="Li P."/>
            <person name="Shi C."/>
            <person name="Zheng F."/>
            <person name="Jian J."/>
            <person name="Huang B."/>
            <person name="Shan D."/>
            <person name="Shi M."/>
            <person name="Fang C."/>
            <person name="Yue Y."/>
            <person name="Li F."/>
            <person name="Li D."/>
            <person name="Wei S."/>
            <person name="Han B."/>
            <person name="Jiang C."/>
            <person name="Yin Y."/>
            <person name="Xia T."/>
            <person name="Zhang Z."/>
            <person name="Bennetzen J.L."/>
            <person name="Zhao S."/>
            <person name="Wan X."/>
        </authorList>
    </citation>
    <scope>NUCLEOTIDE SEQUENCE [LARGE SCALE GENOMIC DNA]</scope>
    <source>
        <strain evidence="15">cv. Shuchazao</strain>
        <tissue evidence="14">Leaf</tissue>
    </source>
</reference>
<dbReference type="SMART" id="SM00220">
    <property type="entry name" value="S_TKc"/>
    <property type="match status" value="1"/>
</dbReference>
<keyword evidence="7" id="KW-0418">Kinase</keyword>
<evidence type="ECO:0000256" key="11">
    <source>
        <dbReference type="ARBA" id="ARBA00047899"/>
    </source>
</evidence>
<gene>
    <name evidence="14" type="ORF">TEA_013997</name>
</gene>
<dbReference type="InterPro" id="IPR008271">
    <property type="entry name" value="Ser/Thr_kinase_AS"/>
</dbReference>
<dbReference type="GO" id="GO:0004674">
    <property type="term" value="F:protein serine/threonine kinase activity"/>
    <property type="evidence" value="ECO:0007669"/>
    <property type="project" value="UniProtKB-KW"/>
</dbReference>
<dbReference type="PANTHER" id="PTHR27002:SF566">
    <property type="entry name" value="RECEPTOR-LIKE SERINE_THREONINE-PROTEIN KINASE"/>
    <property type="match status" value="1"/>
</dbReference>
<dbReference type="FunFam" id="1.10.510.10:FF:000060">
    <property type="entry name" value="G-type lectin S-receptor-like serine/threonine-protein kinase"/>
    <property type="match status" value="1"/>
</dbReference>
<dbReference type="STRING" id="542762.A0A4S4ERW2"/>
<keyword evidence="8" id="KW-0067">ATP-binding</keyword>
<dbReference type="Gene3D" id="1.10.510.10">
    <property type="entry name" value="Transferase(Phosphotransferase) domain 1"/>
    <property type="match status" value="1"/>
</dbReference>
<dbReference type="PROSITE" id="PS00108">
    <property type="entry name" value="PROTEIN_KINASE_ST"/>
    <property type="match status" value="1"/>
</dbReference>
<protein>
    <recommendedName>
        <fullName evidence="2">non-specific serine/threonine protein kinase</fullName>
        <ecNumber evidence="2">2.7.11.1</ecNumber>
    </recommendedName>
</protein>
<dbReference type="EC" id="2.7.11.1" evidence="2"/>
<keyword evidence="5" id="KW-0732">Signal</keyword>
<evidence type="ECO:0000256" key="10">
    <source>
        <dbReference type="ARBA" id="ARBA00023180"/>
    </source>
</evidence>
<comment type="catalytic activity">
    <reaction evidence="12">
        <text>L-seryl-[protein] + ATP = O-phospho-L-seryl-[protein] + ADP + H(+)</text>
        <dbReference type="Rhea" id="RHEA:17989"/>
        <dbReference type="Rhea" id="RHEA-COMP:9863"/>
        <dbReference type="Rhea" id="RHEA-COMP:11604"/>
        <dbReference type="ChEBI" id="CHEBI:15378"/>
        <dbReference type="ChEBI" id="CHEBI:29999"/>
        <dbReference type="ChEBI" id="CHEBI:30616"/>
        <dbReference type="ChEBI" id="CHEBI:83421"/>
        <dbReference type="ChEBI" id="CHEBI:456216"/>
        <dbReference type="EC" id="2.7.11.1"/>
    </reaction>
</comment>
<dbReference type="CDD" id="cd14733">
    <property type="entry name" value="BACK"/>
    <property type="match status" value="1"/>
</dbReference>
<comment type="pathway">
    <text evidence="1">Protein modification; protein ubiquitination.</text>
</comment>
<dbReference type="Pfam" id="PF00651">
    <property type="entry name" value="BTB"/>
    <property type="match status" value="1"/>
</dbReference>
<dbReference type="EMBL" id="SDRB02002357">
    <property type="protein sequence ID" value="THG19583.1"/>
    <property type="molecule type" value="Genomic_DNA"/>
</dbReference>
<feature type="domain" description="Protein kinase" evidence="13">
    <location>
        <begin position="64"/>
        <end position="418"/>
    </location>
</feature>